<protein>
    <recommendedName>
        <fullName evidence="6">non-specific serine/threonine protein kinase</fullName>
        <ecNumber evidence="6">2.7.11.1</ecNumber>
    </recommendedName>
</protein>
<dbReference type="PROSITE" id="PS00108">
    <property type="entry name" value="PROTEIN_KINASE_ST"/>
    <property type="match status" value="1"/>
</dbReference>
<evidence type="ECO:0000256" key="19">
    <source>
        <dbReference type="ARBA" id="ARBA00047899"/>
    </source>
</evidence>
<dbReference type="SUPFAM" id="SSF56112">
    <property type="entry name" value="Protein kinase-like (PK-like)"/>
    <property type="match status" value="1"/>
</dbReference>
<keyword evidence="25" id="KW-1185">Reference proteome</keyword>
<dbReference type="Pfam" id="PF00069">
    <property type="entry name" value="Pkinase"/>
    <property type="match status" value="1"/>
</dbReference>
<dbReference type="GO" id="GO:0004674">
    <property type="term" value="F:protein serine/threonine kinase activity"/>
    <property type="evidence" value="ECO:0007669"/>
    <property type="project" value="UniProtKB-KW"/>
</dbReference>
<comment type="subcellular location">
    <subcellularLocation>
        <location evidence="3">Cell projection</location>
        <location evidence="3">Cilium</location>
    </subcellularLocation>
    <subcellularLocation>
        <location evidence="4">Cytoplasm</location>
        <location evidence="4">Cytoskeleton</location>
    </subcellularLocation>
    <subcellularLocation>
        <location evidence="2">Nucleus</location>
    </subcellularLocation>
</comment>
<reference evidence="24 25" key="1">
    <citation type="submission" date="2024-03" db="EMBL/GenBank/DDBJ databases">
        <title>Complete genome sequence of the green alga Chloropicon roscoffensis RCC1871.</title>
        <authorList>
            <person name="Lemieux C."/>
            <person name="Pombert J.-F."/>
            <person name="Otis C."/>
            <person name="Turmel M."/>
        </authorList>
    </citation>
    <scope>NUCLEOTIDE SEQUENCE [LARGE SCALE GENOMIC DNA]</scope>
    <source>
        <strain evidence="24 25">RCC1871</strain>
    </source>
</reference>
<evidence type="ECO:0000256" key="13">
    <source>
        <dbReference type="ARBA" id="ARBA00022777"/>
    </source>
</evidence>
<dbReference type="PROSITE" id="PS50011">
    <property type="entry name" value="PROTEIN_KINASE_DOM"/>
    <property type="match status" value="1"/>
</dbReference>
<evidence type="ECO:0000256" key="4">
    <source>
        <dbReference type="ARBA" id="ARBA00004245"/>
    </source>
</evidence>
<dbReference type="EMBL" id="CP151506">
    <property type="protein sequence ID" value="WZN62609.1"/>
    <property type="molecule type" value="Genomic_DNA"/>
</dbReference>
<evidence type="ECO:0000256" key="1">
    <source>
        <dbReference type="ARBA" id="ARBA00001946"/>
    </source>
</evidence>
<accession>A0AAX4P8R3</accession>
<dbReference type="PANTHER" id="PTHR24055">
    <property type="entry name" value="MITOGEN-ACTIVATED PROTEIN KINASE"/>
    <property type="match status" value="1"/>
</dbReference>
<comment type="catalytic activity">
    <reaction evidence="20">
        <text>L-seryl-[protein] + ATP = O-phospho-L-seryl-[protein] + ADP + H(+)</text>
        <dbReference type="Rhea" id="RHEA:17989"/>
        <dbReference type="Rhea" id="RHEA-COMP:9863"/>
        <dbReference type="Rhea" id="RHEA-COMP:11604"/>
        <dbReference type="ChEBI" id="CHEBI:15378"/>
        <dbReference type="ChEBI" id="CHEBI:29999"/>
        <dbReference type="ChEBI" id="CHEBI:30616"/>
        <dbReference type="ChEBI" id="CHEBI:83421"/>
        <dbReference type="ChEBI" id="CHEBI:456216"/>
        <dbReference type="EC" id="2.7.11.1"/>
    </reaction>
</comment>
<name>A0AAX4P8R3_9CHLO</name>
<keyword evidence="7" id="KW-0963">Cytoplasm</keyword>
<dbReference type="AlphaFoldDB" id="A0AAX4P8R3"/>
<evidence type="ECO:0000256" key="2">
    <source>
        <dbReference type="ARBA" id="ARBA00004123"/>
    </source>
</evidence>
<evidence type="ECO:0000256" key="6">
    <source>
        <dbReference type="ARBA" id="ARBA00012513"/>
    </source>
</evidence>
<evidence type="ECO:0000256" key="17">
    <source>
        <dbReference type="ARBA" id="ARBA00023242"/>
    </source>
</evidence>
<evidence type="ECO:0000256" key="21">
    <source>
        <dbReference type="PROSITE-ProRule" id="PRU10141"/>
    </source>
</evidence>
<organism evidence="24 25">
    <name type="scientific">Chloropicon roscoffensis</name>
    <dbReference type="NCBI Taxonomy" id="1461544"/>
    <lineage>
        <taxon>Eukaryota</taxon>
        <taxon>Viridiplantae</taxon>
        <taxon>Chlorophyta</taxon>
        <taxon>Chloropicophyceae</taxon>
        <taxon>Chloropicales</taxon>
        <taxon>Chloropicaceae</taxon>
        <taxon>Chloropicon</taxon>
    </lineage>
</organism>
<dbReference type="GO" id="GO:0046872">
    <property type="term" value="F:metal ion binding"/>
    <property type="evidence" value="ECO:0007669"/>
    <property type="project" value="UniProtKB-KW"/>
</dbReference>
<keyword evidence="17" id="KW-0539">Nucleus</keyword>
<dbReference type="Gene3D" id="3.30.200.20">
    <property type="entry name" value="Phosphorylase Kinase, domain 1"/>
    <property type="match status" value="1"/>
</dbReference>
<dbReference type="InterPro" id="IPR000719">
    <property type="entry name" value="Prot_kinase_dom"/>
</dbReference>
<evidence type="ECO:0000256" key="12">
    <source>
        <dbReference type="ARBA" id="ARBA00022741"/>
    </source>
</evidence>
<keyword evidence="16" id="KW-0206">Cytoskeleton</keyword>
<evidence type="ECO:0000256" key="16">
    <source>
        <dbReference type="ARBA" id="ARBA00023212"/>
    </source>
</evidence>
<keyword evidence="12 21" id="KW-0547">Nucleotide-binding</keyword>
<dbReference type="GO" id="GO:0005524">
    <property type="term" value="F:ATP binding"/>
    <property type="evidence" value="ECO:0007669"/>
    <property type="project" value="UniProtKB-UniRule"/>
</dbReference>
<dbReference type="EC" id="2.7.11.1" evidence="6"/>
<keyword evidence="13 24" id="KW-0418">Kinase</keyword>
<keyword evidence="9" id="KW-0597">Phosphoprotein</keyword>
<dbReference type="InterPro" id="IPR017441">
    <property type="entry name" value="Protein_kinase_ATP_BS"/>
</dbReference>
<feature type="compositionally biased region" description="Polar residues" evidence="22">
    <location>
        <begin position="294"/>
        <end position="303"/>
    </location>
</feature>
<evidence type="ECO:0000313" key="24">
    <source>
        <dbReference type="EMBL" id="WZN62609.1"/>
    </source>
</evidence>
<evidence type="ECO:0000256" key="8">
    <source>
        <dbReference type="ARBA" id="ARBA00022527"/>
    </source>
</evidence>
<comment type="cofactor">
    <cofactor evidence="1">
        <name>Mg(2+)</name>
        <dbReference type="ChEBI" id="CHEBI:18420"/>
    </cofactor>
</comment>
<evidence type="ECO:0000256" key="14">
    <source>
        <dbReference type="ARBA" id="ARBA00022840"/>
    </source>
</evidence>
<feature type="domain" description="Protein kinase" evidence="23">
    <location>
        <begin position="4"/>
        <end position="283"/>
    </location>
</feature>
<feature type="region of interest" description="Disordered" evidence="22">
    <location>
        <begin position="294"/>
        <end position="372"/>
    </location>
</feature>
<feature type="binding site" evidence="21">
    <location>
        <position position="34"/>
    </location>
    <ligand>
        <name>ATP</name>
        <dbReference type="ChEBI" id="CHEBI:30616"/>
    </ligand>
</feature>
<keyword evidence="15" id="KW-0460">Magnesium</keyword>
<dbReference type="GO" id="GO:0005856">
    <property type="term" value="C:cytoskeleton"/>
    <property type="evidence" value="ECO:0007669"/>
    <property type="project" value="UniProtKB-SubCell"/>
</dbReference>
<dbReference type="InterPro" id="IPR050117">
    <property type="entry name" value="MAPK"/>
</dbReference>
<evidence type="ECO:0000259" key="23">
    <source>
        <dbReference type="PROSITE" id="PS50011"/>
    </source>
</evidence>
<evidence type="ECO:0000256" key="20">
    <source>
        <dbReference type="ARBA" id="ARBA00048679"/>
    </source>
</evidence>
<dbReference type="GO" id="GO:0005634">
    <property type="term" value="C:nucleus"/>
    <property type="evidence" value="ECO:0007669"/>
    <property type="project" value="UniProtKB-SubCell"/>
</dbReference>
<dbReference type="InterPro" id="IPR011009">
    <property type="entry name" value="Kinase-like_dom_sf"/>
</dbReference>
<evidence type="ECO:0000313" key="25">
    <source>
        <dbReference type="Proteomes" id="UP001472866"/>
    </source>
</evidence>
<gene>
    <name evidence="24" type="ORF">HKI87_06g41470</name>
</gene>
<feature type="compositionally biased region" description="Basic residues" evidence="22">
    <location>
        <begin position="315"/>
        <end position="325"/>
    </location>
</feature>
<dbReference type="Gene3D" id="1.10.510.10">
    <property type="entry name" value="Transferase(Phosphotransferase) domain 1"/>
    <property type="match status" value="1"/>
</dbReference>
<dbReference type="FunFam" id="1.10.510.10:FF:000104">
    <property type="entry name" value="serine/threonine-protein kinase MAK isoform X1"/>
    <property type="match status" value="1"/>
</dbReference>
<evidence type="ECO:0000256" key="5">
    <source>
        <dbReference type="ARBA" id="ARBA00006485"/>
    </source>
</evidence>
<dbReference type="Proteomes" id="UP001472866">
    <property type="component" value="Chromosome 06"/>
</dbReference>
<keyword evidence="11" id="KW-0479">Metal-binding</keyword>
<sequence>MNRYKVYRQLGDGTYGSVWKAVNRQTNEVVAIKKMKRKYYSWEECVQHREVKSLRKMNHPCIVKLKEVIRENDELFFVFEFLECNIYHLIKDRDKYLPESRIRNWAYQILQGLNYIHKNGFFHRDMKPENILVTGDRVKIADFGLAREIRSRPPYTEYVSTRWYRAPEVLLRSPYYSAPIDLFALGAIIAELYTLRPLFPGSSEADEVVKMCSILGTPTQQSWSEGIRLASNMSFRLPQYAPVPLSKIVTGAGQEGLDLIQSLCAWDPNKRPTCTQALQMPFFQVGPQSGITSITNTESSYRSPTKEAGAAKAHANAHAHPKPRRVQAQNRAHAPQKKPLLDEGEKHAKPKVPAGLHKGSTVHKDSKHSYLANQSRDYPIKLPYNNGYAFNHERAKPKQQLNPIEDHAARAPVRSNYKPRHQHNLVKLGRHEHVHRQPHALNRADGKLQLRSHTESSYNSPGLKKLPQPMSHTYHGKIGGVDDKSYPGQPGSLLKNSRYWPSKVMAAPRNAAHGHGHGQVSLKPAPPKKSNNYDLPPVASHGIWGKDRGLAPKQSHTSNTNRAGHGQRAINYGRRRHNIRGHGDGYG</sequence>
<feature type="region of interest" description="Disordered" evidence="22">
    <location>
        <begin position="511"/>
        <end position="530"/>
    </location>
</feature>
<evidence type="ECO:0000256" key="22">
    <source>
        <dbReference type="SAM" id="MobiDB-lite"/>
    </source>
</evidence>
<keyword evidence="10" id="KW-0808">Transferase</keyword>
<evidence type="ECO:0000256" key="15">
    <source>
        <dbReference type="ARBA" id="ARBA00022842"/>
    </source>
</evidence>
<evidence type="ECO:0000256" key="11">
    <source>
        <dbReference type="ARBA" id="ARBA00022723"/>
    </source>
</evidence>
<evidence type="ECO:0000256" key="7">
    <source>
        <dbReference type="ARBA" id="ARBA00022490"/>
    </source>
</evidence>
<evidence type="ECO:0000256" key="10">
    <source>
        <dbReference type="ARBA" id="ARBA00022679"/>
    </source>
</evidence>
<dbReference type="SMART" id="SM00220">
    <property type="entry name" value="S_TKc"/>
    <property type="match status" value="1"/>
</dbReference>
<evidence type="ECO:0000256" key="3">
    <source>
        <dbReference type="ARBA" id="ARBA00004138"/>
    </source>
</evidence>
<dbReference type="PROSITE" id="PS00107">
    <property type="entry name" value="PROTEIN_KINASE_ATP"/>
    <property type="match status" value="1"/>
</dbReference>
<dbReference type="CDD" id="cd07830">
    <property type="entry name" value="STKc_MAK_like"/>
    <property type="match status" value="1"/>
</dbReference>
<dbReference type="FunFam" id="3.30.200.20:FF:000071">
    <property type="entry name" value="serine/threonine-protein kinase MAK isoform X1"/>
    <property type="match status" value="1"/>
</dbReference>
<keyword evidence="14 21" id="KW-0067">ATP-binding</keyword>
<evidence type="ECO:0000256" key="9">
    <source>
        <dbReference type="ARBA" id="ARBA00022553"/>
    </source>
</evidence>
<dbReference type="GO" id="GO:0005929">
    <property type="term" value="C:cilium"/>
    <property type="evidence" value="ECO:0007669"/>
    <property type="project" value="UniProtKB-SubCell"/>
</dbReference>
<keyword evidence="8" id="KW-0723">Serine/threonine-protein kinase</keyword>
<comment type="similarity">
    <text evidence="5">Belongs to the protein kinase superfamily. CMGC Ser/Thr protein kinase family. CDC2/CDKX subfamily.</text>
</comment>
<feature type="region of interest" description="Disordered" evidence="22">
    <location>
        <begin position="550"/>
        <end position="569"/>
    </location>
</feature>
<comment type="catalytic activity">
    <reaction evidence="19">
        <text>L-threonyl-[protein] + ATP = O-phospho-L-threonyl-[protein] + ADP + H(+)</text>
        <dbReference type="Rhea" id="RHEA:46608"/>
        <dbReference type="Rhea" id="RHEA-COMP:11060"/>
        <dbReference type="Rhea" id="RHEA-COMP:11605"/>
        <dbReference type="ChEBI" id="CHEBI:15378"/>
        <dbReference type="ChEBI" id="CHEBI:30013"/>
        <dbReference type="ChEBI" id="CHEBI:30616"/>
        <dbReference type="ChEBI" id="CHEBI:61977"/>
        <dbReference type="ChEBI" id="CHEBI:456216"/>
        <dbReference type="EC" id="2.7.11.1"/>
    </reaction>
</comment>
<keyword evidence="18" id="KW-0966">Cell projection</keyword>
<dbReference type="InterPro" id="IPR008271">
    <property type="entry name" value="Ser/Thr_kinase_AS"/>
</dbReference>
<proteinExistence type="inferred from homology"/>
<evidence type="ECO:0000256" key="18">
    <source>
        <dbReference type="ARBA" id="ARBA00023273"/>
    </source>
</evidence>